<dbReference type="CDD" id="cd01260">
    <property type="entry name" value="PH_CNK_mammalian-like"/>
    <property type="match status" value="1"/>
</dbReference>
<accession>A0AAD7RS64</accession>
<dbReference type="InterPro" id="IPR001849">
    <property type="entry name" value="PH_domain"/>
</dbReference>
<keyword evidence="4" id="KW-1185">Reference proteome</keyword>
<name>A0AAD7RS64_9TELE</name>
<dbReference type="InterPro" id="IPR011993">
    <property type="entry name" value="PH-like_dom_sf"/>
</dbReference>
<protein>
    <recommendedName>
        <fullName evidence="2">PH domain-containing protein</fullName>
    </recommendedName>
</protein>
<evidence type="ECO:0000259" key="2">
    <source>
        <dbReference type="PROSITE" id="PS50003"/>
    </source>
</evidence>
<feature type="compositionally biased region" description="Basic and acidic residues" evidence="1">
    <location>
        <begin position="197"/>
        <end position="212"/>
    </location>
</feature>
<dbReference type="SUPFAM" id="SSF50729">
    <property type="entry name" value="PH domain-like"/>
    <property type="match status" value="1"/>
</dbReference>
<reference evidence="3" key="1">
    <citation type="journal article" date="2023" name="Science">
        <title>Genome structures resolve the early diversification of teleost fishes.</title>
        <authorList>
            <person name="Parey E."/>
            <person name="Louis A."/>
            <person name="Montfort J."/>
            <person name="Bouchez O."/>
            <person name="Roques C."/>
            <person name="Iampietro C."/>
            <person name="Lluch J."/>
            <person name="Castinel A."/>
            <person name="Donnadieu C."/>
            <person name="Desvignes T."/>
            <person name="Floi Bucao C."/>
            <person name="Jouanno E."/>
            <person name="Wen M."/>
            <person name="Mejri S."/>
            <person name="Dirks R."/>
            <person name="Jansen H."/>
            <person name="Henkel C."/>
            <person name="Chen W.J."/>
            <person name="Zahm M."/>
            <person name="Cabau C."/>
            <person name="Klopp C."/>
            <person name="Thompson A.W."/>
            <person name="Robinson-Rechavi M."/>
            <person name="Braasch I."/>
            <person name="Lecointre G."/>
            <person name="Bobe J."/>
            <person name="Postlethwait J.H."/>
            <person name="Berthelot C."/>
            <person name="Roest Crollius H."/>
            <person name="Guiguen Y."/>
        </authorList>
    </citation>
    <scope>NUCLEOTIDE SEQUENCE</scope>
    <source>
        <strain evidence="3">NC1722</strain>
    </source>
</reference>
<dbReference type="Proteomes" id="UP001221898">
    <property type="component" value="Unassembled WGS sequence"/>
</dbReference>
<dbReference type="PANTHER" id="PTHR12844">
    <property type="entry name" value="CONNECTOR ENCHANCER OF KINASE SUPPRESSOR OF RAS"/>
    <property type="match status" value="1"/>
</dbReference>
<comment type="caution">
    <text evidence="3">The sequence shown here is derived from an EMBL/GenBank/DDBJ whole genome shotgun (WGS) entry which is preliminary data.</text>
</comment>
<feature type="compositionally biased region" description="Pro residues" evidence="1">
    <location>
        <begin position="216"/>
        <end position="226"/>
    </location>
</feature>
<feature type="domain" description="PH" evidence="2">
    <location>
        <begin position="63"/>
        <end position="162"/>
    </location>
</feature>
<dbReference type="AlphaFoldDB" id="A0AAD7RS64"/>
<organism evidence="3 4">
    <name type="scientific">Aldrovandia affinis</name>
    <dbReference type="NCBI Taxonomy" id="143900"/>
    <lineage>
        <taxon>Eukaryota</taxon>
        <taxon>Metazoa</taxon>
        <taxon>Chordata</taxon>
        <taxon>Craniata</taxon>
        <taxon>Vertebrata</taxon>
        <taxon>Euteleostomi</taxon>
        <taxon>Actinopterygii</taxon>
        <taxon>Neopterygii</taxon>
        <taxon>Teleostei</taxon>
        <taxon>Notacanthiformes</taxon>
        <taxon>Halosauridae</taxon>
        <taxon>Aldrovandia</taxon>
    </lineage>
</organism>
<dbReference type="SMART" id="SM00233">
    <property type="entry name" value="PH"/>
    <property type="match status" value="1"/>
</dbReference>
<evidence type="ECO:0000313" key="3">
    <source>
        <dbReference type="EMBL" id="KAJ8389394.1"/>
    </source>
</evidence>
<dbReference type="PANTHER" id="PTHR12844:SF45">
    <property type="entry name" value="CNK3_IPCEF1 FUSION PROTEIN-RELATED"/>
    <property type="match status" value="1"/>
</dbReference>
<feature type="region of interest" description="Disordered" evidence="1">
    <location>
        <begin position="168"/>
        <end position="243"/>
    </location>
</feature>
<sequence length="452" mass="49944">MRFLRSWTLTAFPALPAHPTADGGCCPVSLRQKSRRKQPRGERPVAGDVRMSRRRISVKELGQVDCQGWLYRKKEGKLFLGIKWKRYWFVLKRTSLYWYLGQMAEKAEGYVNLAEFTIDQALECKRKHAMKACHPQIMTFYFAAESSVEMSRWLNKLGAATQNEVSEQNVGECYSEASDQEEAESADTTNPDSESGADDHNLPIRMWADDHNLVSIPPPVSSPPPSDIEDSASSPVSIVTSQNNSLASHSQSWLEISLSSSPEGAGETVVCSTQELSDCPLQAGSETCNAAGPQTPSGSPDSLVIVLSGDHCEERGASPTPGSREDERQGATPDEMEILYIHLKQASLSPMGQHKPSTKKDFRSSFIKRCKNHTVNEKLHLARTLNSTLKAKEADLLSIEQVLADPGLSSLRYRQWKEANVLLLQEICHRQGPRGGSVEHSASVALYAETSV</sequence>
<dbReference type="EMBL" id="JAINUG010000183">
    <property type="protein sequence ID" value="KAJ8389394.1"/>
    <property type="molecule type" value="Genomic_DNA"/>
</dbReference>
<dbReference type="Pfam" id="PF00169">
    <property type="entry name" value="PH"/>
    <property type="match status" value="1"/>
</dbReference>
<dbReference type="InterPro" id="IPR051566">
    <property type="entry name" value="CNKSR"/>
</dbReference>
<dbReference type="PROSITE" id="PS50003">
    <property type="entry name" value="PH_DOMAIN"/>
    <property type="match status" value="1"/>
</dbReference>
<gene>
    <name evidence="3" type="ORF">AAFF_G00121020</name>
</gene>
<evidence type="ECO:0000313" key="4">
    <source>
        <dbReference type="Proteomes" id="UP001221898"/>
    </source>
</evidence>
<dbReference type="Gene3D" id="2.30.29.30">
    <property type="entry name" value="Pleckstrin-homology domain (PH domain)/Phosphotyrosine-binding domain (PTB)"/>
    <property type="match status" value="1"/>
</dbReference>
<evidence type="ECO:0000256" key="1">
    <source>
        <dbReference type="SAM" id="MobiDB-lite"/>
    </source>
</evidence>
<proteinExistence type="predicted"/>